<dbReference type="Proteomes" id="UP000286271">
    <property type="component" value="Unassembled WGS sequence"/>
</dbReference>
<dbReference type="RefSeq" id="WP_118583987.1">
    <property type="nucleotide sequence ID" value="NZ_CABJFX010000089.1"/>
</dbReference>
<proteinExistence type="predicted"/>
<gene>
    <name evidence="2" type="ORF">DW707_16825</name>
    <name evidence="1" type="ORF">DW914_19275</name>
</gene>
<evidence type="ECO:0000313" key="1">
    <source>
        <dbReference type="EMBL" id="RHA81241.1"/>
    </source>
</evidence>
<accession>A0A3R6FYZ8</accession>
<sequence length="129" mass="15255">MDISKGIVEIDNELVVKPNFTFEQFKETKYYTNQDGIRIIYLDEPQIIKNRKYIVSLFFRDGKIYMLSLICCDEEYSEKDESKRKDLHDLILKELGVLENSNFEWGEIKSIYDARSNISSINIIYYAST</sequence>
<dbReference type="AlphaFoldDB" id="A0A3R6FYZ8"/>
<name>A0A3R6FYZ8_9FIRM</name>
<comment type="caution">
    <text evidence="2">The sequence shown here is derived from an EMBL/GenBank/DDBJ whole genome shotgun (WGS) entry which is preliminary data.</text>
</comment>
<dbReference type="EMBL" id="QSKW01000043">
    <property type="protein sequence ID" value="RHE91179.1"/>
    <property type="molecule type" value="Genomic_DNA"/>
</dbReference>
<dbReference type="EMBL" id="QSFX01000089">
    <property type="protein sequence ID" value="RHA81241.1"/>
    <property type="molecule type" value="Genomic_DNA"/>
</dbReference>
<reference evidence="3 4" key="1">
    <citation type="submission" date="2018-08" db="EMBL/GenBank/DDBJ databases">
        <title>A genome reference for cultivated species of the human gut microbiota.</title>
        <authorList>
            <person name="Zou Y."/>
            <person name="Xue W."/>
            <person name="Luo G."/>
        </authorList>
    </citation>
    <scope>NUCLEOTIDE SEQUENCE [LARGE SCALE GENOMIC DNA]</scope>
    <source>
        <strain evidence="2 4">AM27-11</strain>
        <strain evidence="1 3">AM42-1AC</strain>
    </source>
</reference>
<dbReference type="Proteomes" id="UP000283492">
    <property type="component" value="Unassembled WGS sequence"/>
</dbReference>
<evidence type="ECO:0000313" key="4">
    <source>
        <dbReference type="Proteomes" id="UP000286271"/>
    </source>
</evidence>
<organism evidence="2 4">
    <name type="scientific">Roseburia inulinivorans</name>
    <dbReference type="NCBI Taxonomy" id="360807"/>
    <lineage>
        <taxon>Bacteria</taxon>
        <taxon>Bacillati</taxon>
        <taxon>Bacillota</taxon>
        <taxon>Clostridia</taxon>
        <taxon>Lachnospirales</taxon>
        <taxon>Lachnospiraceae</taxon>
        <taxon>Roseburia</taxon>
    </lineage>
</organism>
<evidence type="ECO:0000313" key="2">
    <source>
        <dbReference type="EMBL" id="RHE91179.1"/>
    </source>
</evidence>
<protein>
    <submittedName>
        <fullName evidence="2">Uncharacterized protein</fullName>
    </submittedName>
</protein>
<evidence type="ECO:0000313" key="3">
    <source>
        <dbReference type="Proteomes" id="UP000283492"/>
    </source>
</evidence>